<feature type="compositionally biased region" description="Polar residues" evidence="3">
    <location>
        <begin position="716"/>
        <end position="731"/>
    </location>
</feature>
<sequence>IGSKPKERRMLADKLRDKQRRDKVKKETADTKMEQRKIDDAWRAACDEGKLNGRVILCWLDMKHIGNRVYTFQSDYGLKLQDLRLDGIGLTSLGQISCHCRDLEKLSLASNSIRDISNSNIHHLSKLTHLNLLRNQLTHLPASIGLLKNLTRLDIANNFLTELPTEISALSRLTQLNVECNELSELPNSFGKLECEVINLNSNKFKVCPPCIVDMKNLRHVSIIGNELGFLPSGMHRLKKLEVFRASKNRLTCLPDSIVDISKANCMWFDFNKLSALPPNFHRLTRLKELKLDGNIDLVYPPIQIAAKGTEEVLRWSRNRTEMGKNTKIRHIVQSVVELLNQVQRYMIGGPLHESVFAVIDGQFQFPPDALWRIFIPELTKIWSDPSKPLNDGITSFPYERSEVEQAMFQFRDAAGPIVTTTSHARFRRCSCIQTGQSSVVCVPPKASEILNVGVAKMATFRFLLRPFVKCYEENMREKRRVLAEEKSIADAERAAKNVATSYLSSQEGIIAVREEAIKRLSFLSSTGLSGTSSVNKLFKVVTYSVRGRRFKSKEVLKRMEEEIRESYICEKITESRDGVIDRNKRVRWIVQSWMGLSLLDAFQGWRNSVELANRQRRREQRMQLKEERLRFEDDVARYEFEKIDISNWVESWDEFNDLPIWVHTTTNETSYEEPSLRPYPKIPKSLIEPTTGFALSQQEILHNEADTDSDSSSDAGSVQSGENKSSQDITADSIKVSRGESPKGKDSELEMAKKRVLELQRAHAKTKYKI</sequence>
<evidence type="ECO:0000256" key="3">
    <source>
        <dbReference type="SAM" id="MobiDB-lite"/>
    </source>
</evidence>
<dbReference type="EMBL" id="JABMIG020000029">
    <property type="protein sequence ID" value="KAL3801106.1"/>
    <property type="molecule type" value="Genomic_DNA"/>
</dbReference>
<keyword evidence="5" id="KW-1185">Reference proteome</keyword>
<dbReference type="InterPro" id="IPR032675">
    <property type="entry name" value="LRR_dom_sf"/>
</dbReference>
<dbReference type="Proteomes" id="UP001516023">
    <property type="component" value="Unassembled WGS sequence"/>
</dbReference>
<dbReference type="PANTHER" id="PTHR48051:SF1">
    <property type="entry name" value="RAS SUPPRESSOR PROTEIN 1"/>
    <property type="match status" value="1"/>
</dbReference>
<dbReference type="InterPro" id="IPR003591">
    <property type="entry name" value="Leu-rich_rpt_typical-subtyp"/>
</dbReference>
<dbReference type="SMART" id="SM00364">
    <property type="entry name" value="LRR_BAC"/>
    <property type="match status" value="4"/>
</dbReference>
<dbReference type="PANTHER" id="PTHR48051">
    <property type="match status" value="1"/>
</dbReference>
<name>A0ABD3QME8_9STRA</name>
<evidence type="ECO:0000313" key="4">
    <source>
        <dbReference type="EMBL" id="KAL3801106.1"/>
    </source>
</evidence>
<dbReference type="InterPro" id="IPR001611">
    <property type="entry name" value="Leu-rich_rpt"/>
</dbReference>
<feature type="region of interest" description="Disordered" evidence="3">
    <location>
        <begin position="705"/>
        <end position="753"/>
    </location>
</feature>
<evidence type="ECO:0000256" key="2">
    <source>
        <dbReference type="ARBA" id="ARBA00022737"/>
    </source>
</evidence>
<dbReference type="PROSITE" id="PS51450">
    <property type="entry name" value="LRR"/>
    <property type="match status" value="3"/>
</dbReference>
<dbReference type="InterPro" id="IPR050216">
    <property type="entry name" value="LRR_domain-containing"/>
</dbReference>
<organism evidence="4 5">
    <name type="scientific">Cyclotella cryptica</name>
    <dbReference type="NCBI Taxonomy" id="29204"/>
    <lineage>
        <taxon>Eukaryota</taxon>
        <taxon>Sar</taxon>
        <taxon>Stramenopiles</taxon>
        <taxon>Ochrophyta</taxon>
        <taxon>Bacillariophyta</taxon>
        <taxon>Coscinodiscophyceae</taxon>
        <taxon>Thalassiosirophycidae</taxon>
        <taxon>Stephanodiscales</taxon>
        <taxon>Stephanodiscaceae</taxon>
        <taxon>Cyclotella</taxon>
    </lineage>
</organism>
<reference evidence="4 5" key="1">
    <citation type="journal article" date="2020" name="G3 (Bethesda)">
        <title>Improved Reference Genome for Cyclotella cryptica CCMP332, a Model for Cell Wall Morphogenesis, Salinity Adaptation, and Lipid Production in Diatoms (Bacillariophyta).</title>
        <authorList>
            <person name="Roberts W.R."/>
            <person name="Downey K.M."/>
            <person name="Ruck E.C."/>
            <person name="Traller J.C."/>
            <person name="Alverson A.J."/>
        </authorList>
    </citation>
    <scope>NUCLEOTIDE SEQUENCE [LARGE SCALE GENOMIC DNA]</scope>
    <source>
        <strain evidence="4 5">CCMP332</strain>
    </source>
</reference>
<keyword evidence="2" id="KW-0677">Repeat</keyword>
<dbReference type="Gene3D" id="3.80.10.10">
    <property type="entry name" value="Ribonuclease Inhibitor"/>
    <property type="match status" value="2"/>
</dbReference>
<dbReference type="AlphaFoldDB" id="A0ABD3QME8"/>
<accession>A0ABD3QME8</accession>
<dbReference type="SMART" id="SM00369">
    <property type="entry name" value="LRR_TYP"/>
    <property type="match status" value="5"/>
</dbReference>
<feature type="non-terminal residue" evidence="4">
    <location>
        <position position="1"/>
    </location>
</feature>
<dbReference type="Pfam" id="PF00560">
    <property type="entry name" value="LRR_1"/>
    <property type="match status" value="1"/>
</dbReference>
<feature type="region of interest" description="Disordered" evidence="3">
    <location>
        <begin position="1"/>
        <end position="30"/>
    </location>
</feature>
<gene>
    <name evidence="4" type="ORF">HJC23_002399</name>
</gene>
<comment type="caution">
    <text evidence="4">The sequence shown here is derived from an EMBL/GenBank/DDBJ whole genome shotgun (WGS) entry which is preliminary data.</text>
</comment>
<keyword evidence="1" id="KW-0433">Leucine-rich repeat</keyword>
<feature type="compositionally biased region" description="Basic and acidic residues" evidence="3">
    <location>
        <begin position="736"/>
        <end position="753"/>
    </location>
</feature>
<proteinExistence type="predicted"/>
<evidence type="ECO:0000256" key="1">
    <source>
        <dbReference type="ARBA" id="ARBA00022614"/>
    </source>
</evidence>
<dbReference type="Pfam" id="PF13855">
    <property type="entry name" value="LRR_8"/>
    <property type="match status" value="1"/>
</dbReference>
<dbReference type="SUPFAM" id="SSF52058">
    <property type="entry name" value="L domain-like"/>
    <property type="match status" value="1"/>
</dbReference>
<evidence type="ECO:0000313" key="5">
    <source>
        <dbReference type="Proteomes" id="UP001516023"/>
    </source>
</evidence>
<protein>
    <submittedName>
        <fullName evidence="4">Uncharacterized protein</fullName>
    </submittedName>
</protein>